<gene>
    <name evidence="2" type="ORF">OSTQU699_LOCUS7493</name>
</gene>
<protein>
    <submittedName>
        <fullName evidence="2">Uncharacterized protein</fullName>
    </submittedName>
</protein>
<evidence type="ECO:0000313" key="2">
    <source>
        <dbReference type="EMBL" id="CAD7702138.1"/>
    </source>
</evidence>
<name>A0A8S1J3N0_9CHLO</name>
<dbReference type="OrthoDB" id="2018626at2759"/>
<evidence type="ECO:0000313" key="3">
    <source>
        <dbReference type="Proteomes" id="UP000708148"/>
    </source>
</evidence>
<dbReference type="EMBL" id="CAJHUC010001721">
    <property type="protein sequence ID" value="CAD7702138.1"/>
    <property type="molecule type" value="Genomic_DNA"/>
</dbReference>
<accession>A0A8S1J3N0</accession>
<reference evidence="2" key="1">
    <citation type="submission" date="2020-12" db="EMBL/GenBank/DDBJ databases">
        <authorList>
            <person name="Iha C."/>
        </authorList>
    </citation>
    <scope>NUCLEOTIDE SEQUENCE</scope>
</reference>
<organism evidence="2 3">
    <name type="scientific">Ostreobium quekettii</name>
    <dbReference type="NCBI Taxonomy" id="121088"/>
    <lineage>
        <taxon>Eukaryota</taxon>
        <taxon>Viridiplantae</taxon>
        <taxon>Chlorophyta</taxon>
        <taxon>core chlorophytes</taxon>
        <taxon>Ulvophyceae</taxon>
        <taxon>TCBD clade</taxon>
        <taxon>Bryopsidales</taxon>
        <taxon>Ostreobineae</taxon>
        <taxon>Ostreobiaceae</taxon>
        <taxon>Ostreobium</taxon>
    </lineage>
</organism>
<comment type="caution">
    <text evidence="2">The sequence shown here is derived from an EMBL/GenBank/DDBJ whole genome shotgun (WGS) entry which is preliminary data.</text>
</comment>
<evidence type="ECO:0000256" key="1">
    <source>
        <dbReference type="SAM" id="MobiDB-lite"/>
    </source>
</evidence>
<sequence length="134" mass="14864">MREQARLESGESFGEGPPDKVVGSDDVSDEEAQQYVSDVQRALRVLEAEPRDMTLSEVKLTISIESPRERQLRKMGIENESGASRDEMAVALEEVARGATPNDRIALKALAEEMNEWTSVWTQEADNAEPSSRA</sequence>
<dbReference type="AlphaFoldDB" id="A0A8S1J3N0"/>
<keyword evidence="3" id="KW-1185">Reference proteome</keyword>
<proteinExistence type="predicted"/>
<dbReference type="Proteomes" id="UP000708148">
    <property type="component" value="Unassembled WGS sequence"/>
</dbReference>
<feature type="region of interest" description="Disordered" evidence="1">
    <location>
        <begin position="1"/>
        <end position="35"/>
    </location>
</feature>